<dbReference type="Pfam" id="PF13500">
    <property type="entry name" value="AAA_26"/>
    <property type="match status" value="1"/>
</dbReference>
<reference evidence="4" key="2">
    <citation type="journal article" date="2020" name="Nat. Commun.">
        <title>Large-scale genome sequencing of mycorrhizal fungi provides insights into the early evolution of symbiotic traits.</title>
        <authorList>
            <person name="Miyauchi S."/>
            <person name="Kiss E."/>
            <person name="Kuo A."/>
            <person name="Drula E."/>
            <person name="Kohler A."/>
            <person name="Sanchez-Garcia M."/>
            <person name="Morin E."/>
            <person name="Andreopoulos B."/>
            <person name="Barry K.W."/>
            <person name="Bonito G."/>
            <person name="Buee M."/>
            <person name="Carver A."/>
            <person name="Chen C."/>
            <person name="Cichocki N."/>
            <person name="Clum A."/>
            <person name="Culley D."/>
            <person name="Crous P.W."/>
            <person name="Fauchery L."/>
            <person name="Girlanda M."/>
            <person name="Hayes R.D."/>
            <person name="Keri Z."/>
            <person name="LaButti K."/>
            <person name="Lipzen A."/>
            <person name="Lombard V."/>
            <person name="Magnuson J."/>
            <person name="Maillard F."/>
            <person name="Murat C."/>
            <person name="Nolan M."/>
            <person name="Ohm R.A."/>
            <person name="Pangilinan J."/>
            <person name="Pereira M.F."/>
            <person name="Perotto S."/>
            <person name="Peter M."/>
            <person name="Pfister S."/>
            <person name="Riley R."/>
            <person name="Sitrit Y."/>
            <person name="Stielow J.B."/>
            <person name="Szollosi G."/>
            <person name="Zifcakova L."/>
            <person name="Stursova M."/>
            <person name="Spatafora J.W."/>
            <person name="Tedersoo L."/>
            <person name="Vaario L.M."/>
            <person name="Yamada A."/>
            <person name="Yan M."/>
            <person name="Wang P."/>
            <person name="Xu J."/>
            <person name="Bruns T."/>
            <person name="Baldrian P."/>
            <person name="Vilgalys R."/>
            <person name="Dunand C."/>
            <person name="Henrissat B."/>
            <person name="Grigoriev I.V."/>
            <person name="Hibbett D."/>
            <person name="Nagy L.G."/>
            <person name="Martin F.M."/>
        </authorList>
    </citation>
    <scope>NUCLEOTIDE SEQUENCE</scope>
    <source>
        <strain evidence="4">Prilba</strain>
    </source>
</reference>
<dbReference type="InterPro" id="IPR015421">
    <property type="entry name" value="PyrdxlP-dep_Trfase_major"/>
</dbReference>
<dbReference type="Gene3D" id="3.40.640.10">
    <property type="entry name" value="Type I PLP-dependent aspartate aminotransferase-like (Major domain)"/>
    <property type="match status" value="1"/>
</dbReference>
<dbReference type="InterPro" id="IPR005814">
    <property type="entry name" value="Aminotrans_3"/>
</dbReference>
<dbReference type="SUPFAM" id="SSF52540">
    <property type="entry name" value="P-loop containing nucleoside triphosphate hydrolases"/>
    <property type="match status" value="1"/>
</dbReference>
<dbReference type="SUPFAM" id="SSF53383">
    <property type="entry name" value="PLP-dependent transferases"/>
    <property type="match status" value="1"/>
</dbReference>
<reference evidence="4" key="1">
    <citation type="submission" date="2019-10" db="EMBL/GenBank/DDBJ databases">
        <authorList>
            <consortium name="DOE Joint Genome Institute"/>
            <person name="Kuo A."/>
            <person name="Miyauchi S."/>
            <person name="Kiss E."/>
            <person name="Drula E."/>
            <person name="Kohler A."/>
            <person name="Sanchez-Garcia M."/>
            <person name="Andreopoulos B."/>
            <person name="Barry K.W."/>
            <person name="Bonito G."/>
            <person name="Buee M."/>
            <person name="Carver A."/>
            <person name="Chen C."/>
            <person name="Cichocki N."/>
            <person name="Clum A."/>
            <person name="Culley D."/>
            <person name="Crous P.W."/>
            <person name="Fauchery L."/>
            <person name="Girlanda M."/>
            <person name="Hayes R."/>
            <person name="Keri Z."/>
            <person name="LaButti K."/>
            <person name="Lipzen A."/>
            <person name="Lombard V."/>
            <person name="Magnuson J."/>
            <person name="Maillard F."/>
            <person name="Morin E."/>
            <person name="Murat C."/>
            <person name="Nolan M."/>
            <person name="Ohm R."/>
            <person name="Pangilinan J."/>
            <person name="Pereira M."/>
            <person name="Perotto S."/>
            <person name="Peter M."/>
            <person name="Riley R."/>
            <person name="Sitrit Y."/>
            <person name="Stielow B."/>
            <person name="Szollosi G."/>
            <person name="Zifcakova L."/>
            <person name="Stursova M."/>
            <person name="Spatafora J.W."/>
            <person name="Tedersoo L."/>
            <person name="Vaario L.-M."/>
            <person name="Yamada A."/>
            <person name="Yan M."/>
            <person name="Wang P."/>
            <person name="Xu J."/>
            <person name="Bruns T."/>
            <person name="Baldrian P."/>
            <person name="Vilgalys R."/>
            <person name="Henrissat B."/>
            <person name="Grigoriev I.V."/>
            <person name="Hibbett D."/>
            <person name="Nagy L.G."/>
            <person name="Martin F.M."/>
        </authorList>
    </citation>
    <scope>NUCLEOTIDE SEQUENCE</scope>
    <source>
        <strain evidence="4">Prilba</strain>
    </source>
</reference>
<dbReference type="InterPro" id="IPR049704">
    <property type="entry name" value="Aminotrans_3_PPA_site"/>
</dbReference>
<evidence type="ECO:0000256" key="1">
    <source>
        <dbReference type="ARBA" id="ARBA00004173"/>
    </source>
</evidence>
<dbReference type="GO" id="GO:0004015">
    <property type="term" value="F:adenosylmethionine-8-amino-7-oxononanoate transaminase activity"/>
    <property type="evidence" value="ECO:0007669"/>
    <property type="project" value="TreeGrafter"/>
</dbReference>
<protein>
    <submittedName>
        <fullName evidence="4">PLP-dependent transferase</fullName>
    </submittedName>
</protein>
<organism evidence="4 5">
    <name type="scientific">Russula ochroleuca</name>
    <dbReference type="NCBI Taxonomy" id="152965"/>
    <lineage>
        <taxon>Eukaryota</taxon>
        <taxon>Fungi</taxon>
        <taxon>Dikarya</taxon>
        <taxon>Basidiomycota</taxon>
        <taxon>Agaricomycotina</taxon>
        <taxon>Agaricomycetes</taxon>
        <taxon>Russulales</taxon>
        <taxon>Russulaceae</taxon>
        <taxon>Russula</taxon>
    </lineage>
</organism>
<dbReference type="PANTHER" id="PTHR42684">
    <property type="entry name" value="ADENOSYLMETHIONINE-8-AMINO-7-OXONONANOATE AMINOTRANSFERASE"/>
    <property type="match status" value="1"/>
</dbReference>
<keyword evidence="2" id="KW-0032">Aminotransferase</keyword>
<accession>A0A9P5N433</accession>
<dbReference type="InterPro" id="IPR015424">
    <property type="entry name" value="PyrdxlP-dep_Trfase"/>
</dbReference>
<gene>
    <name evidence="4" type="ORF">DFH94DRAFT_622353</name>
</gene>
<evidence type="ECO:0000256" key="2">
    <source>
        <dbReference type="ARBA" id="ARBA00022576"/>
    </source>
</evidence>
<dbReference type="PANTHER" id="PTHR42684:SF3">
    <property type="entry name" value="ADENOSYLMETHIONINE-8-AMINO-7-OXONONANOATE AMINOTRANSFERASE"/>
    <property type="match status" value="1"/>
</dbReference>
<dbReference type="GO" id="GO:0004141">
    <property type="term" value="F:dethiobiotin synthase activity"/>
    <property type="evidence" value="ECO:0007669"/>
    <property type="project" value="TreeGrafter"/>
</dbReference>
<comment type="caution">
    <text evidence="4">The sequence shown here is derived from an EMBL/GenBank/DDBJ whole genome shotgun (WGS) entry which is preliminary data.</text>
</comment>
<dbReference type="InterPro" id="IPR027417">
    <property type="entry name" value="P-loop_NTPase"/>
</dbReference>
<evidence type="ECO:0000313" key="4">
    <source>
        <dbReference type="EMBL" id="KAF8485812.1"/>
    </source>
</evidence>
<dbReference type="PROSITE" id="PS00600">
    <property type="entry name" value="AA_TRANSFER_CLASS_3"/>
    <property type="match status" value="1"/>
</dbReference>
<dbReference type="EMBL" id="WHVB01000002">
    <property type="protein sequence ID" value="KAF8485812.1"/>
    <property type="molecule type" value="Genomic_DNA"/>
</dbReference>
<dbReference type="GO" id="GO:0030170">
    <property type="term" value="F:pyridoxal phosphate binding"/>
    <property type="evidence" value="ECO:0007669"/>
    <property type="project" value="InterPro"/>
</dbReference>
<dbReference type="Proteomes" id="UP000759537">
    <property type="component" value="Unassembled WGS sequence"/>
</dbReference>
<dbReference type="GO" id="GO:0009102">
    <property type="term" value="P:biotin biosynthetic process"/>
    <property type="evidence" value="ECO:0007669"/>
    <property type="project" value="TreeGrafter"/>
</dbReference>
<dbReference type="Pfam" id="PF00202">
    <property type="entry name" value="Aminotran_3"/>
    <property type="match status" value="1"/>
</dbReference>
<name>A0A9P5N433_9AGAM</name>
<keyword evidence="5" id="KW-1185">Reference proteome</keyword>
<dbReference type="AlphaFoldDB" id="A0A9P5N433"/>
<proteinExistence type="predicted"/>
<sequence>MSLLFKHLRVHQVFGANTDVGKTILTSGLVRASAAKKNRVFYLKPVSTGPIQDADDEHVNRYAGPHKALVDTHCLYRFDEPVSPHLAAGMAAKKAGARSVIVPTDDAFITSVSSYIRKCAAGTAEKSHMYIETAGGVHSPTLSGTTQLDSYRPLFLPTILVGDSRLGGISSTISAYESLLLRGYIVDSVLLFKDQYYRNWEYLGPYFAEHGVRVSAVDPPPPREAEPSRNFLITEEYYSKLAANDHTGGLFGVVEYLDERHEERIKELYSMPRRTLDTVWWPFVQHGLVKGEGDVNVIDSAWGDHFTVFNGHRSPSPSTPSAVVTGSLLESQFDGSASWWTQSLGHAHPALNLAAARAAGRYGHVMYPQATHTPALRLAERLVHGGPGKGWASRAFISDNGSTGMEIALKMALRVASKQFGFAPQERKKIGVLGLRGSYHGDTIGAMDACEEGVYTCEWHQAKGYWFEPPSVGIKNGRAFVKIPSAVAKQKDVEGQPLSWVYNVSARLDTALASAYRTHVNGTLEKLAGSATPLGALVLEPLVLGAGGMVFVDPLFQRVLIDAARSRGLPVIFDEVFAGLWRLGMHSAAPLLGAYPDVAVYAKVLTGGLVPLAVTLASEDVFRAFEGENKADALLHGHSYSAYAVGCEVANAALDLSERVVRGEAWRAARAAWEAVGEGEEGGDGGAAAPAAAVWSVWSPQFIDVLSKLDVIEQAMTLGTVLAFKVRGGDIGYQSHSAQAMLKTLGDATVGGTSHDVTSAPGGAPFSIHFRTLGDVAYFITSLNTPPATIRAVEDRIWASLGR</sequence>
<evidence type="ECO:0000313" key="5">
    <source>
        <dbReference type="Proteomes" id="UP000759537"/>
    </source>
</evidence>
<keyword evidence="3 4" id="KW-0808">Transferase</keyword>
<comment type="subcellular location">
    <subcellularLocation>
        <location evidence="1">Mitochondrion</location>
    </subcellularLocation>
</comment>
<dbReference type="CDD" id="cd03109">
    <property type="entry name" value="DTBS"/>
    <property type="match status" value="1"/>
</dbReference>
<evidence type="ECO:0000256" key="3">
    <source>
        <dbReference type="ARBA" id="ARBA00022679"/>
    </source>
</evidence>
<dbReference type="Gene3D" id="3.40.50.300">
    <property type="entry name" value="P-loop containing nucleotide triphosphate hydrolases"/>
    <property type="match status" value="1"/>
</dbReference>
<dbReference type="OrthoDB" id="425114at2759"/>
<dbReference type="GO" id="GO:0005739">
    <property type="term" value="C:mitochondrion"/>
    <property type="evidence" value="ECO:0007669"/>
    <property type="project" value="UniProtKB-SubCell"/>
</dbReference>